<reference evidence="2 3" key="1">
    <citation type="submission" date="2016-01" db="EMBL/GenBank/DDBJ databases">
        <title>The new phylogeny of the genus Mycobacterium.</title>
        <authorList>
            <person name="Tarcisio F."/>
            <person name="Conor M."/>
            <person name="Antonella G."/>
            <person name="Elisabetta G."/>
            <person name="Giulia F.S."/>
            <person name="Sara T."/>
            <person name="Anna F."/>
            <person name="Clotilde B."/>
            <person name="Roberto B."/>
            <person name="Veronica D.S."/>
            <person name="Fabio R."/>
            <person name="Monica P."/>
            <person name="Olivier J."/>
            <person name="Enrico T."/>
            <person name="Nicola S."/>
        </authorList>
    </citation>
    <scope>NUCLEOTIDE SEQUENCE [LARGE SCALE GENOMIC DNA]</scope>
    <source>
        <strain evidence="2 3">DSM 44179</strain>
    </source>
</reference>
<dbReference type="PANTHER" id="PTHR43250:SF2">
    <property type="entry name" value="EXODEOXYRIBONUCLEASE III"/>
    <property type="match status" value="1"/>
</dbReference>
<sequence length="272" mass="30559">MEDGSDRGGNSMRFVTWNIQRGGGSRLPSIIAELKELGADVITLTEVTAKNLAEIRRRLVDHGYPYLETTCDQAGVNSVLVASKWPLTRESAGPEYDKERWLSVSLGEKNLRVLSVHIPGSDDSKSGKDGTVVAGKRRKELFWQDVIAYAHRHHDEQVVILGDFNTGLPADAEGTPFVHSDYIRVLQQQENYVDTWRSLHPDAREFTWYSRRTNKELRVSEDHNGFRLDYVFVSAPLRDAITSAKHIHEVRRAKISDHSIVVADLALDPSGG</sequence>
<evidence type="ECO:0000259" key="1">
    <source>
        <dbReference type="Pfam" id="PF03372"/>
    </source>
</evidence>
<dbReference type="EMBL" id="LQOJ01000018">
    <property type="protein sequence ID" value="ORV07660.1"/>
    <property type="molecule type" value="Genomic_DNA"/>
</dbReference>
<name>A0A1X1RJ92_MYCFA</name>
<dbReference type="Proteomes" id="UP000193484">
    <property type="component" value="Unassembled WGS sequence"/>
</dbReference>
<feature type="domain" description="Endonuclease/exonuclease/phosphatase" evidence="1">
    <location>
        <begin position="15"/>
        <end position="258"/>
    </location>
</feature>
<dbReference type="InterPro" id="IPR005135">
    <property type="entry name" value="Endo/exonuclease/phosphatase"/>
</dbReference>
<dbReference type="InterPro" id="IPR037493">
    <property type="entry name" value="ExoIII-like"/>
</dbReference>
<dbReference type="SUPFAM" id="SSF56219">
    <property type="entry name" value="DNase I-like"/>
    <property type="match status" value="1"/>
</dbReference>
<proteinExistence type="predicted"/>
<dbReference type="Pfam" id="PF03372">
    <property type="entry name" value="Exo_endo_phos"/>
    <property type="match status" value="1"/>
</dbReference>
<dbReference type="AlphaFoldDB" id="A0A1X1RJ92"/>
<dbReference type="InterPro" id="IPR036691">
    <property type="entry name" value="Endo/exonu/phosph_ase_sf"/>
</dbReference>
<accession>A0A1X1RJ92</accession>
<gene>
    <name evidence="2" type="ORF">AWC04_02870</name>
</gene>
<dbReference type="GO" id="GO:0008311">
    <property type="term" value="F:double-stranded DNA 3'-5' DNA exonuclease activity"/>
    <property type="evidence" value="ECO:0007669"/>
    <property type="project" value="InterPro"/>
</dbReference>
<dbReference type="PANTHER" id="PTHR43250">
    <property type="entry name" value="EXODEOXYRIBONUCLEASE III"/>
    <property type="match status" value="1"/>
</dbReference>
<organism evidence="2 3">
    <name type="scientific">Mycolicibacterium fallax</name>
    <name type="common">Mycobacterium fallax</name>
    <dbReference type="NCBI Taxonomy" id="1793"/>
    <lineage>
        <taxon>Bacteria</taxon>
        <taxon>Bacillati</taxon>
        <taxon>Actinomycetota</taxon>
        <taxon>Actinomycetes</taxon>
        <taxon>Mycobacteriales</taxon>
        <taxon>Mycobacteriaceae</taxon>
        <taxon>Mycolicibacterium</taxon>
    </lineage>
</organism>
<keyword evidence="3" id="KW-1185">Reference proteome</keyword>
<dbReference type="STRING" id="1793.AWC04_02870"/>
<comment type="caution">
    <text evidence="2">The sequence shown here is derived from an EMBL/GenBank/DDBJ whole genome shotgun (WGS) entry which is preliminary data.</text>
</comment>
<dbReference type="GO" id="GO:0006281">
    <property type="term" value="P:DNA repair"/>
    <property type="evidence" value="ECO:0007669"/>
    <property type="project" value="InterPro"/>
</dbReference>
<dbReference type="Gene3D" id="3.60.10.10">
    <property type="entry name" value="Endonuclease/exonuclease/phosphatase"/>
    <property type="match status" value="1"/>
</dbReference>
<evidence type="ECO:0000313" key="2">
    <source>
        <dbReference type="EMBL" id="ORV07660.1"/>
    </source>
</evidence>
<protein>
    <recommendedName>
        <fullName evidence="1">Endonuclease/exonuclease/phosphatase domain-containing protein</fullName>
    </recommendedName>
</protein>
<evidence type="ECO:0000313" key="3">
    <source>
        <dbReference type="Proteomes" id="UP000193484"/>
    </source>
</evidence>